<dbReference type="InParanoid" id="F0XMN5"/>
<dbReference type="RefSeq" id="XP_014170786.1">
    <property type="nucleotide sequence ID" value="XM_014315311.1"/>
</dbReference>
<name>F0XMN5_GROCL</name>
<evidence type="ECO:0000313" key="2">
    <source>
        <dbReference type="Proteomes" id="UP000007796"/>
    </source>
</evidence>
<accession>F0XMN5</accession>
<dbReference type="GeneID" id="25979658"/>
<dbReference type="HOGENOM" id="CLU_1563031_0_0_1"/>
<organism evidence="2">
    <name type="scientific">Grosmannia clavigera (strain kw1407 / UAMH 11150)</name>
    <name type="common">Blue stain fungus</name>
    <name type="synonym">Graphiocladiella clavigera</name>
    <dbReference type="NCBI Taxonomy" id="655863"/>
    <lineage>
        <taxon>Eukaryota</taxon>
        <taxon>Fungi</taxon>
        <taxon>Dikarya</taxon>
        <taxon>Ascomycota</taxon>
        <taxon>Pezizomycotina</taxon>
        <taxon>Sordariomycetes</taxon>
        <taxon>Sordariomycetidae</taxon>
        <taxon>Ophiostomatales</taxon>
        <taxon>Ophiostomataceae</taxon>
        <taxon>Leptographium</taxon>
    </lineage>
</organism>
<keyword evidence="2" id="KW-1185">Reference proteome</keyword>
<protein>
    <submittedName>
        <fullName evidence="1">Uncharacterized protein</fullName>
    </submittedName>
</protein>
<gene>
    <name evidence="1" type="ORF">CMQ_6246</name>
</gene>
<dbReference type="EMBL" id="GL629794">
    <property type="protein sequence ID" value="EFX01304.1"/>
    <property type="molecule type" value="Genomic_DNA"/>
</dbReference>
<dbReference type="AlphaFoldDB" id="F0XMN5"/>
<sequence>MRRPDKSEPPAEGLRDDQLTEVIRQIRQLQARVPMVGGGPQQAYRIDGPLDFVFDDKKPMHQVLRVRRTISPPRPSVNFAQNLPSAVDQEHARAPGRFTVHGLAAMSYGLAGTRIFEKPITIALEPHHPLLTHFSTPPLALYLPHILLRSTRTYDVQHGGPGLTFVVCLMR</sequence>
<reference evidence="1 2" key="1">
    <citation type="journal article" date="2011" name="Proc. Natl. Acad. Sci. U.S.A.">
        <title>Genome and transcriptome analyses of the mountain pine beetle-fungal symbiont Grosmannia clavigera, a lodgepole pine pathogen.</title>
        <authorList>
            <person name="DiGuistini S."/>
            <person name="Wang Y."/>
            <person name="Liao N.Y."/>
            <person name="Taylor G."/>
            <person name="Tanguay P."/>
            <person name="Feau N."/>
            <person name="Henrissat B."/>
            <person name="Chan S.K."/>
            <person name="Hesse-Orce U."/>
            <person name="Alamouti S.M."/>
            <person name="Tsui C.K.M."/>
            <person name="Docking R.T."/>
            <person name="Levasseur A."/>
            <person name="Haridas S."/>
            <person name="Robertson G."/>
            <person name="Birol I."/>
            <person name="Holt R.A."/>
            <person name="Marra M.A."/>
            <person name="Hamelin R.C."/>
            <person name="Hirst M."/>
            <person name="Jones S.J.M."/>
            <person name="Bohlmann J."/>
            <person name="Breuil C."/>
        </authorList>
    </citation>
    <scope>NUCLEOTIDE SEQUENCE [LARGE SCALE GENOMIC DNA]</scope>
    <source>
        <strain evidence="2">kw1407 / UAMH 11150</strain>
    </source>
</reference>
<evidence type="ECO:0000313" key="1">
    <source>
        <dbReference type="EMBL" id="EFX01304.1"/>
    </source>
</evidence>
<proteinExistence type="predicted"/>
<dbReference type="Proteomes" id="UP000007796">
    <property type="component" value="Unassembled WGS sequence"/>
</dbReference>